<keyword evidence="4" id="KW-1185">Reference proteome</keyword>
<gene>
    <name evidence="3" type="ORF">NDI54_03485</name>
</gene>
<reference evidence="3 4" key="1">
    <citation type="submission" date="2022-06" db="EMBL/GenBank/DDBJ databases">
        <title>Haloarcula sp. a new haloarchaeum isolate from saline soil.</title>
        <authorList>
            <person name="Strakova D."/>
            <person name="Galisteo C."/>
            <person name="Sanchez-Porro C."/>
            <person name="Ventosa A."/>
        </authorList>
    </citation>
    <scope>NUCLEOTIDE SEQUENCE [LARGE SCALE GENOMIC DNA]</scope>
    <source>
        <strain evidence="3 4">S1AR25-5A</strain>
    </source>
</reference>
<evidence type="ECO:0000313" key="3">
    <source>
        <dbReference type="EMBL" id="MDS0220410.1"/>
    </source>
</evidence>
<keyword evidence="3" id="KW-0378">Hydrolase</keyword>
<feature type="transmembrane region" description="Helical" evidence="1">
    <location>
        <begin position="292"/>
        <end position="310"/>
    </location>
</feature>
<feature type="transmembrane region" description="Helical" evidence="1">
    <location>
        <begin position="194"/>
        <end position="212"/>
    </location>
</feature>
<dbReference type="AlphaFoldDB" id="A0AAE4EUL8"/>
<feature type="transmembrane region" description="Helical" evidence="1">
    <location>
        <begin position="28"/>
        <end position="49"/>
    </location>
</feature>
<keyword evidence="1" id="KW-1133">Transmembrane helix</keyword>
<dbReference type="GO" id="GO:0080120">
    <property type="term" value="P:CAAX-box protein maturation"/>
    <property type="evidence" value="ECO:0007669"/>
    <property type="project" value="UniProtKB-ARBA"/>
</dbReference>
<keyword evidence="1" id="KW-0812">Transmembrane</keyword>
<feature type="transmembrane region" description="Helical" evidence="1">
    <location>
        <begin position="107"/>
        <end position="137"/>
    </location>
</feature>
<dbReference type="GO" id="GO:0008237">
    <property type="term" value="F:metallopeptidase activity"/>
    <property type="evidence" value="ECO:0007669"/>
    <property type="project" value="UniProtKB-KW"/>
</dbReference>
<dbReference type="GO" id="GO:0004175">
    <property type="term" value="F:endopeptidase activity"/>
    <property type="evidence" value="ECO:0007669"/>
    <property type="project" value="UniProtKB-ARBA"/>
</dbReference>
<dbReference type="Pfam" id="PF02517">
    <property type="entry name" value="Rce1-like"/>
    <property type="match status" value="1"/>
</dbReference>
<dbReference type="EMBL" id="JAMQOM010000001">
    <property type="protein sequence ID" value="MDS0220410.1"/>
    <property type="molecule type" value="Genomic_DNA"/>
</dbReference>
<protein>
    <submittedName>
        <fullName evidence="3">CPBP family intramembrane metalloprotease</fullName>
    </submittedName>
</protein>
<name>A0AAE4EUL8_9EURY</name>
<dbReference type="InterPro" id="IPR003675">
    <property type="entry name" value="Rce1/LyrA-like_dom"/>
</dbReference>
<feature type="transmembrane region" description="Helical" evidence="1">
    <location>
        <begin position="218"/>
        <end position="238"/>
    </location>
</feature>
<keyword evidence="3" id="KW-0645">Protease</keyword>
<feature type="domain" description="CAAX prenyl protease 2/Lysostaphin resistance protein A-like" evidence="2">
    <location>
        <begin position="155"/>
        <end position="253"/>
    </location>
</feature>
<feature type="transmembrane region" description="Helical" evidence="1">
    <location>
        <begin position="250"/>
        <end position="272"/>
    </location>
</feature>
<dbReference type="RefSeq" id="WP_310895084.1">
    <property type="nucleotide sequence ID" value="NZ_JAMQOM010000001.1"/>
</dbReference>
<dbReference type="Proteomes" id="UP001253439">
    <property type="component" value="Unassembled WGS sequence"/>
</dbReference>
<proteinExistence type="predicted"/>
<keyword evidence="3" id="KW-0482">Metalloprotease</keyword>
<feature type="transmembrane region" description="Helical" evidence="1">
    <location>
        <begin position="69"/>
        <end position="86"/>
    </location>
</feature>
<comment type="caution">
    <text evidence="3">The sequence shown here is derived from an EMBL/GenBank/DDBJ whole genome shotgun (WGS) entry which is preliminary data.</text>
</comment>
<keyword evidence="1" id="KW-0472">Membrane</keyword>
<organism evidence="3 4">
    <name type="scientific">Haloarcula terrestris</name>
    <dbReference type="NCBI Taxonomy" id="2950533"/>
    <lineage>
        <taxon>Archaea</taxon>
        <taxon>Methanobacteriati</taxon>
        <taxon>Methanobacteriota</taxon>
        <taxon>Stenosarchaea group</taxon>
        <taxon>Halobacteria</taxon>
        <taxon>Halobacteriales</taxon>
        <taxon>Haloarculaceae</taxon>
        <taxon>Haloarcula</taxon>
    </lineage>
</organism>
<accession>A0AAE4EUL8</accession>
<evidence type="ECO:0000259" key="2">
    <source>
        <dbReference type="Pfam" id="PF02517"/>
    </source>
</evidence>
<dbReference type="PANTHER" id="PTHR39430">
    <property type="entry name" value="MEMBRANE-ASSOCIATED PROTEASE-RELATED"/>
    <property type="match status" value="1"/>
</dbReference>
<evidence type="ECO:0000313" key="4">
    <source>
        <dbReference type="Proteomes" id="UP001253439"/>
    </source>
</evidence>
<feature type="transmembrane region" description="Helical" evidence="1">
    <location>
        <begin position="143"/>
        <end position="164"/>
    </location>
</feature>
<dbReference type="PANTHER" id="PTHR39430:SF1">
    <property type="entry name" value="PROTEASE"/>
    <property type="match status" value="1"/>
</dbReference>
<evidence type="ECO:0000256" key="1">
    <source>
        <dbReference type="SAM" id="Phobius"/>
    </source>
</evidence>
<sequence length="341" mass="36011">MVRSDFITEVRGYIINPTEHRLRAPWRVTVWLFASGFVAIVLALLFSLIPAPRDEGSVATALYILLEQGWTFAVLLIAGLGVGYLLDRRTLADYGLKRDRQWWRDTAFGLVLGAALPTLILGLQLAAGLAAVTGVLATTDGGLFPTGSIGAVGRLLLLVPFFVVQATSEEVLFRSYLLTNAAEGVAGILGRTRAVAVAVLVTGVLFGVVHGSNPGATGLAVLNVMLYGFFLGACYAVTGRLGVAAGFHVAWNYALAVLGFPVSGLTTGVSLLNLAVTGDPLVTGGSFGPEGGLLALLSLVLAVIALYWWVRREYGAVELLDDIATPELRIRTRADTANQDG</sequence>